<reference evidence="2" key="1">
    <citation type="submission" date="2022-03" db="EMBL/GenBank/DDBJ databases">
        <authorList>
            <person name="Lindestad O."/>
        </authorList>
    </citation>
    <scope>NUCLEOTIDE SEQUENCE</scope>
</reference>
<evidence type="ECO:0000313" key="3">
    <source>
        <dbReference type="Proteomes" id="UP000838756"/>
    </source>
</evidence>
<accession>A0A8S4QFW1</accession>
<feature type="compositionally biased region" description="Pro residues" evidence="1">
    <location>
        <begin position="97"/>
        <end position="111"/>
    </location>
</feature>
<proteinExistence type="predicted"/>
<dbReference type="AlphaFoldDB" id="A0A8S4QFW1"/>
<protein>
    <submittedName>
        <fullName evidence="2">Jg395 protein</fullName>
    </submittedName>
</protein>
<feature type="compositionally biased region" description="Low complexity" evidence="1">
    <location>
        <begin position="74"/>
        <end position="86"/>
    </location>
</feature>
<dbReference type="Proteomes" id="UP000838756">
    <property type="component" value="Unassembled WGS sequence"/>
</dbReference>
<organism evidence="2 3">
    <name type="scientific">Pararge aegeria aegeria</name>
    <dbReference type="NCBI Taxonomy" id="348720"/>
    <lineage>
        <taxon>Eukaryota</taxon>
        <taxon>Metazoa</taxon>
        <taxon>Ecdysozoa</taxon>
        <taxon>Arthropoda</taxon>
        <taxon>Hexapoda</taxon>
        <taxon>Insecta</taxon>
        <taxon>Pterygota</taxon>
        <taxon>Neoptera</taxon>
        <taxon>Endopterygota</taxon>
        <taxon>Lepidoptera</taxon>
        <taxon>Glossata</taxon>
        <taxon>Ditrysia</taxon>
        <taxon>Papilionoidea</taxon>
        <taxon>Nymphalidae</taxon>
        <taxon>Satyrinae</taxon>
        <taxon>Satyrini</taxon>
        <taxon>Parargina</taxon>
        <taxon>Pararge</taxon>
    </lineage>
</organism>
<feature type="non-terminal residue" evidence="2">
    <location>
        <position position="1"/>
    </location>
</feature>
<feature type="region of interest" description="Disordered" evidence="1">
    <location>
        <begin position="59"/>
        <end position="111"/>
    </location>
</feature>
<evidence type="ECO:0000256" key="1">
    <source>
        <dbReference type="SAM" id="MobiDB-lite"/>
    </source>
</evidence>
<keyword evidence="3" id="KW-1185">Reference proteome</keyword>
<dbReference type="OrthoDB" id="6899448at2759"/>
<evidence type="ECO:0000313" key="2">
    <source>
        <dbReference type="EMBL" id="CAH2208992.1"/>
    </source>
</evidence>
<gene>
    <name evidence="2" type="primary">jg395</name>
    <name evidence="2" type="ORF">PAEG_LOCUS1436</name>
</gene>
<sequence length="111" mass="12118">MKGHFQVFGRGKTRRRPMPSLCESGESEEQEDVAGDYVFRIVNNAIADREAMRHSLLERVVHSPPRTPRRPLASTSTTSSDSSTMSVDCPTSAGLNGPPPTVPTPNPIVEE</sequence>
<dbReference type="EMBL" id="CAKXAJ010005038">
    <property type="protein sequence ID" value="CAH2208992.1"/>
    <property type="molecule type" value="Genomic_DNA"/>
</dbReference>
<comment type="caution">
    <text evidence="2">The sequence shown here is derived from an EMBL/GenBank/DDBJ whole genome shotgun (WGS) entry which is preliminary data.</text>
</comment>
<name>A0A8S4QFW1_9NEOP</name>
<feature type="region of interest" description="Disordered" evidence="1">
    <location>
        <begin position="1"/>
        <end position="30"/>
    </location>
</feature>